<dbReference type="AlphaFoldDB" id="A0A5E8CGZ8"/>
<reference evidence="1" key="1">
    <citation type="submission" date="2019-09" db="EMBL/GenBank/DDBJ databases">
        <authorList>
            <person name="Needham M D."/>
        </authorList>
    </citation>
    <scope>NUCLEOTIDE SEQUENCE</scope>
</reference>
<proteinExistence type="predicted"/>
<protein>
    <submittedName>
        <fullName evidence="1">Uncharacterized protein</fullName>
    </submittedName>
</protein>
<dbReference type="EMBL" id="CABVLZ010000001">
    <property type="protein sequence ID" value="VVU94461.1"/>
    <property type="molecule type" value="Genomic_DNA"/>
</dbReference>
<evidence type="ECO:0000313" key="1">
    <source>
        <dbReference type="EMBL" id="VVU94461.1"/>
    </source>
</evidence>
<accession>A0A5E8CGZ8</accession>
<organism evidence="1">
    <name type="scientific">seawater metagenome</name>
    <dbReference type="NCBI Taxonomy" id="1561972"/>
    <lineage>
        <taxon>unclassified sequences</taxon>
        <taxon>metagenomes</taxon>
        <taxon>ecological metagenomes</taxon>
    </lineage>
</organism>
<name>A0A5E8CGZ8_9ZZZZ</name>
<gene>
    <name evidence="1" type="ORF">CPAV1605_183</name>
</gene>
<sequence length="112" mass="13083">MYLICLTSNKYGGGKNYFHLKECRLIPYYITDTLANAIKIAKENQKLTYILDVKKEVKISSQNIIYQVENNTIEKCNTIPNCFLIEENKLKNIENTYEYDSDDSEMSGFLFD</sequence>